<sequence>MNEVRVWSEQPMGKGWKAICHHQFDRHRLLIGEWFHNVGVLAFSINQDADLLPDVLPNTFDLPLVSERVQRVIAAYAPFSVQCLKVHLETKDGVVPYYLLNLLSVSRIEHLHTTDVFRPVPRRRVYFLTERRISDSICPHHLMRDERTHRMFVSAQLARQFERMAVTGIRFEEIQRMEEFK</sequence>
<gene>
    <name evidence="1" type="ORF">SZL87_14295</name>
</gene>
<organism evidence="1 2">
    <name type="scientific">Exiguobacterium indicum</name>
    <dbReference type="NCBI Taxonomy" id="296995"/>
    <lineage>
        <taxon>Bacteria</taxon>
        <taxon>Bacillati</taxon>
        <taxon>Bacillota</taxon>
        <taxon>Bacilli</taxon>
        <taxon>Bacillales</taxon>
        <taxon>Bacillales Family XII. Incertae Sedis</taxon>
        <taxon>Exiguobacterium</taxon>
    </lineage>
</organism>
<dbReference type="GeneID" id="90838242"/>
<protein>
    <submittedName>
        <fullName evidence="1">Uncharacterized protein</fullName>
    </submittedName>
</protein>
<reference evidence="1 2" key="1">
    <citation type="submission" date="2023-12" db="EMBL/GenBank/DDBJ databases">
        <authorList>
            <person name="Easwaran N."/>
            <person name="Lazarus H.P.S."/>
        </authorList>
    </citation>
    <scope>NUCLEOTIDE SEQUENCE [LARGE SCALE GENOMIC DNA]</scope>
    <source>
        <strain evidence="1 2">VIT-2023</strain>
    </source>
</reference>
<evidence type="ECO:0000313" key="2">
    <source>
        <dbReference type="Proteomes" id="UP001387110"/>
    </source>
</evidence>
<keyword evidence="2" id="KW-1185">Reference proteome</keyword>
<name>A0ABU8EL05_9BACL</name>
<accession>A0ABU8EL05</accession>
<comment type="caution">
    <text evidence="1">The sequence shown here is derived from an EMBL/GenBank/DDBJ whole genome shotgun (WGS) entry which is preliminary data.</text>
</comment>
<evidence type="ECO:0000313" key="1">
    <source>
        <dbReference type="EMBL" id="MEI4463594.1"/>
    </source>
</evidence>
<dbReference type="Proteomes" id="UP001387110">
    <property type="component" value="Unassembled WGS sequence"/>
</dbReference>
<proteinExistence type="predicted"/>
<dbReference type="RefSeq" id="WP_023467228.1">
    <property type="nucleotide sequence ID" value="NZ_FMYN01000005.1"/>
</dbReference>
<dbReference type="EMBL" id="JBAWKY010000005">
    <property type="protein sequence ID" value="MEI4463594.1"/>
    <property type="molecule type" value="Genomic_DNA"/>
</dbReference>